<dbReference type="EMBL" id="CM023472">
    <property type="protein sequence ID" value="KAH7960566.1"/>
    <property type="molecule type" value="Genomic_DNA"/>
</dbReference>
<evidence type="ECO:0000313" key="2">
    <source>
        <dbReference type="Proteomes" id="UP000821865"/>
    </source>
</evidence>
<comment type="caution">
    <text evidence="1">The sequence shown here is derived from an EMBL/GenBank/DDBJ whole genome shotgun (WGS) entry which is preliminary data.</text>
</comment>
<reference evidence="1" key="1">
    <citation type="submission" date="2020-05" db="EMBL/GenBank/DDBJ databases">
        <title>Large-scale comparative analyses of tick genomes elucidate their genetic diversity and vector capacities.</title>
        <authorList>
            <person name="Jia N."/>
            <person name="Wang J."/>
            <person name="Shi W."/>
            <person name="Du L."/>
            <person name="Sun Y."/>
            <person name="Zhan W."/>
            <person name="Jiang J."/>
            <person name="Wang Q."/>
            <person name="Zhang B."/>
            <person name="Ji P."/>
            <person name="Sakyi L.B."/>
            <person name="Cui X."/>
            <person name="Yuan T."/>
            <person name="Jiang B."/>
            <person name="Yang W."/>
            <person name="Lam T.T.-Y."/>
            <person name="Chang Q."/>
            <person name="Ding S."/>
            <person name="Wang X."/>
            <person name="Zhu J."/>
            <person name="Ruan X."/>
            <person name="Zhao L."/>
            <person name="Wei J."/>
            <person name="Que T."/>
            <person name="Du C."/>
            <person name="Cheng J."/>
            <person name="Dai P."/>
            <person name="Han X."/>
            <person name="Huang E."/>
            <person name="Gao Y."/>
            <person name="Liu J."/>
            <person name="Shao H."/>
            <person name="Ye R."/>
            <person name="Li L."/>
            <person name="Wei W."/>
            <person name="Wang X."/>
            <person name="Wang C."/>
            <person name="Yang T."/>
            <person name="Huo Q."/>
            <person name="Li W."/>
            <person name="Guo W."/>
            <person name="Chen H."/>
            <person name="Zhou L."/>
            <person name="Ni X."/>
            <person name="Tian J."/>
            <person name="Zhou Y."/>
            <person name="Sheng Y."/>
            <person name="Liu T."/>
            <person name="Pan Y."/>
            <person name="Xia L."/>
            <person name="Li J."/>
            <person name="Zhao F."/>
            <person name="Cao W."/>
        </authorList>
    </citation>
    <scope>NUCLEOTIDE SEQUENCE</scope>
    <source>
        <strain evidence="1">Dsil-2018</strain>
    </source>
</reference>
<dbReference type="Proteomes" id="UP000821865">
    <property type="component" value="Chromosome 3"/>
</dbReference>
<organism evidence="1 2">
    <name type="scientific">Dermacentor silvarum</name>
    <name type="common">Tick</name>
    <dbReference type="NCBI Taxonomy" id="543639"/>
    <lineage>
        <taxon>Eukaryota</taxon>
        <taxon>Metazoa</taxon>
        <taxon>Ecdysozoa</taxon>
        <taxon>Arthropoda</taxon>
        <taxon>Chelicerata</taxon>
        <taxon>Arachnida</taxon>
        <taxon>Acari</taxon>
        <taxon>Parasitiformes</taxon>
        <taxon>Ixodida</taxon>
        <taxon>Ixodoidea</taxon>
        <taxon>Ixodidae</taxon>
        <taxon>Rhipicephalinae</taxon>
        <taxon>Dermacentor</taxon>
    </lineage>
</organism>
<sequence>MPQILPENAEDWATHIRDAHKATSKRIAFTAETPVVDSHLLHMWEGRTGLTKRWKKQQLNRKLRHRIAEISERANAYAQQLKAASWASFCDSLRKTLHTSKTWAILHSIMEPGRTKKATNCTLQKLAGEFPGTEQAFLTKLKDKYVGEVTTPPCIPPYKGQENAVLDAR</sequence>
<protein>
    <submittedName>
        <fullName evidence="1">Uncharacterized protein</fullName>
    </submittedName>
</protein>
<keyword evidence="2" id="KW-1185">Reference proteome</keyword>
<gene>
    <name evidence="1" type="ORF">HPB49_021195</name>
</gene>
<name>A0ACB8D844_DERSI</name>
<accession>A0ACB8D844</accession>
<evidence type="ECO:0000313" key="1">
    <source>
        <dbReference type="EMBL" id="KAH7960566.1"/>
    </source>
</evidence>
<proteinExistence type="predicted"/>